<dbReference type="Gene3D" id="3.10.20.80">
    <property type="entry name" value="Translation initiation factor 3 (IF-3), N-terminal domain"/>
    <property type="match status" value="1"/>
</dbReference>
<dbReference type="HAMAP" id="MF_00080">
    <property type="entry name" value="IF_3"/>
    <property type="match status" value="1"/>
</dbReference>
<keyword evidence="3 4" id="KW-0648">Protein biosynthesis</keyword>
<comment type="similarity">
    <text evidence="1 4 6">Belongs to the IF-3 family.</text>
</comment>
<name>A0A1G9GXI7_9BACT</name>
<evidence type="ECO:0000313" key="10">
    <source>
        <dbReference type="EMBL" id="SDL05305.1"/>
    </source>
</evidence>
<proteinExistence type="inferred from homology"/>
<evidence type="ECO:0000256" key="2">
    <source>
        <dbReference type="ARBA" id="ARBA00022540"/>
    </source>
</evidence>
<dbReference type="InterPro" id="IPR019813">
    <property type="entry name" value="Translation_initiation_fac3_CS"/>
</dbReference>
<dbReference type="STRING" id="246191.SAMN05660337_1914"/>
<dbReference type="Proteomes" id="UP000199053">
    <property type="component" value="Unassembled WGS sequence"/>
</dbReference>
<sequence>MAFHKDGRRPYRREDGARRNERIRVPQVRVIDDQGEQLGVISTADALELAMSRGLDLVEVAEKEDPPVCKIMDYGKFKYQQQKRKQEAKKKQTVIQIKEVKFRPKTDEHDYQTKLKHIRRFLDDGDRCKVTIFFRGREIVHKDRGLIVLERVREDTKDIAKMDQAPRSEGRTMNMMLAPIKK</sequence>
<evidence type="ECO:0000256" key="6">
    <source>
        <dbReference type="RuleBase" id="RU000646"/>
    </source>
</evidence>
<comment type="function">
    <text evidence="4 6">IF-3 binds to the 30S ribosomal subunit and shifts the equilibrium between 70S ribosomes and their 50S and 30S subunits in favor of the free subunits, thus enhancing the availability of 30S subunits on which protein synthesis initiation begins.</text>
</comment>
<dbReference type="OrthoDB" id="9806014at2"/>
<dbReference type="InterPro" id="IPR019815">
    <property type="entry name" value="Translation_initiation_fac_3_C"/>
</dbReference>
<feature type="domain" description="Translation initiation factor 3 C-terminal" evidence="8">
    <location>
        <begin position="95"/>
        <end position="179"/>
    </location>
</feature>
<dbReference type="FunFam" id="3.30.110.10:FF:000001">
    <property type="entry name" value="Translation initiation factor IF-3"/>
    <property type="match status" value="1"/>
</dbReference>
<dbReference type="InterPro" id="IPR001288">
    <property type="entry name" value="Translation_initiation_fac_3"/>
</dbReference>
<dbReference type="SUPFAM" id="SSF55200">
    <property type="entry name" value="Translation initiation factor IF3, C-terminal domain"/>
    <property type="match status" value="1"/>
</dbReference>
<reference evidence="11" key="1">
    <citation type="submission" date="2016-10" db="EMBL/GenBank/DDBJ databases">
        <authorList>
            <person name="Varghese N."/>
            <person name="Submissions S."/>
        </authorList>
    </citation>
    <scope>NUCLEOTIDE SEQUENCE [LARGE SCALE GENOMIC DNA]</scope>
    <source>
        <strain evidence="11">DSM 16995</strain>
    </source>
</reference>
<dbReference type="EMBL" id="FNGA01000003">
    <property type="protein sequence ID" value="SDL05305.1"/>
    <property type="molecule type" value="Genomic_DNA"/>
</dbReference>
<keyword evidence="11" id="KW-1185">Reference proteome</keyword>
<dbReference type="Pfam" id="PF05198">
    <property type="entry name" value="IF3_N"/>
    <property type="match status" value="1"/>
</dbReference>
<dbReference type="PANTHER" id="PTHR10938">
    <property type="entry name" value="TRANSLATION INITIATION FACTOR IF-3"/>
    <property type="match status" value="1"/>
</dbReference>
<dbReference type="InterPro" id="IPR019814">
    <property type="entry name" value="Translation_initiation_fac_3_N"/>
</dbReference>
<dbReference type="Pfam" id="PF00707">
    <property type="entry name" value="IF3_C"/>
    <property type="match status" value="1"/>
</dbReference>
<protein>
    <recommendedName>
        <fullName evidence="4 5">Translation initiation factor IF-3</fullName>
    </recommendedName>
</protein>
<dbReference type="GO" id="GO:0016020">
    <property type="term" value="C:membrane"/>
    <property type="evidence" value="ECO:0007669"/>
    <property type="project" value="TreeGrafter"/>
</dbReference>
<keyword evidence="2 4" id="KW-0396">Initiation factor</keyword>
<comment type="subunit">
    <text evidence="4 6">Monomer.</text>
</comment>
<gene>
    <name evidence="4" type="primary">infC</name>
    <name evidence="10" type="ORF">SAMN05660337_1914</name>
</gene>
<dbReference type="GO" id="GO:0032790">
    <property type="term" value="P:ribosome disassembly"/>
    <property type="evidence" value="ECO:0007669"/>
    <property type="project" value="TreeGrafter"/>
</dbReference>
<dbReference type="NCBIfam" id="TIGR00168">
    <property type="entry name" value="infC"/>
    <property type="match status" value="1"/>
</dbReference>
<dbReference type="AlphaFoldDB" id="A0A1G9GXI7"/>
<dbReference type="InterPro" id="IPR036787">
    <property type="entry name" value="T_IF-3_N_sf"/>
</dbReference>
<dbReference type="PANTHER" id="PTHR10938:SF0">
    <property type="entry name" value="TRANSLATION INITIATION FACTOR IF-3, MITOCHONDRIAL"/>
    <property type="match status" value="1"/>
</dbReference>
<comment type="subcellular location">
    <subcellularLocation>
        <location evidence="4 6">Cytoplasm</location>
    </subcellularLocation>
</comment>
<evidence type="ECO:0000259" key="8">
    <source>
        <dbReference type="Pfam" id="PF00707"/>
    </source>
</evidence>
<dbReference type="InterPro" id="IPR036788">
    <property type="entry name" value="T_IF-3_C_sf"/>
</dbReference>
<evidence type="ECO:0000256" key="7">
    <source>
        <dbReference type="SAM" id="MobiDB-lite"/>
    </source>
</evidence>
<dbReference type="PROSITE" id="PS00938">
    <property type="entry name" value="IF3"/>
    <property type="match status" value="1"/>
</dbReference>
<evidence type="ECO:0000256" key="5">
    <source>
        <dbReference type="NCBIfam" id="TIGR00168"/>
    </source>
</evidence>
<accession>A0A1G9GXI7</accession>
<dbReference type="Gene3D" id="3.30.110.10">
    <property type="entry name" value="Translation initiation factor 3 (IF-3), C-terminal domain"/>
    <property type="match status" value="1"/>
</dbReference>
<evidence type="ECO:0000259" key="9">
    <source>
        <dbReference type="Pfam" id="PF05198"/>
    </source>
</evidence>
<feature type="domain" description="Translation initiation factor 3 N-terminal" evidence="9">
    <location>
        <begin position="20"/>
        <end position="88"/>
    </location>
</feature>
<evidence type="ECO:0000313" key="11">
    <source>
        <dbReference type="Proteomes" id="UP000199053"/>
    </source>
</evidence>
<dbReference type="GO" id="GO:0003743">
    <property type="term" value="F:translation initiation factor activity"/>
    <property type="evidence" value="ECO:0007669"/>
    <property type="project" value="UniProtKB-UniRule"/>
</dbReference>
<dbReference type="SUPFAM" id="SSF54364">
    <property type="entry name" value="Translation initiation factor IF3, N-terminal domain"/>
    <property type="match status" value="1"/>
</dbReference>
<evidence type="ECO:0000256" key="3">
    <source>
        <dbReference type="ARBA" id="ARBA00022917"/>
    </source>
</evidence>
<feature type="region of interest" description="Disordered" evidence="7">
    <location>
        <begin position="1"/>
        <end position="20"/>
    </location>
</feature>
<dbReference type="RefSeq" id="WP_092160524.1">
    <property type="nucleotide sequence ID" value="NZ_FNGA01000003.1"/>
</dbReference>
<organism evidence="10 11">
    <name type="scientific">Maridesulfovibrio ferrireducens</name>
    <dbReference type="NCBI Taxonomy" id="246191"/>
    <lineage>
        <taxon>Bacteria</taxon>
        <taxon>Pseudomonadati</taxon>
        <taxon>Thermodesulfobacteriota</taxon>
        <taxon>Desulfovibrionia</taxon>
        <taxon>Desulfovibrionales</taxon>
        <taxon>Desulfovibrionaceae</taxon>
        <taxon>Maridesulfovibrio</taxon>
    </lineage>
</organism>
<evidence type="ECO:0000256" key="4">
    <source>
        <dbReference type="HAMAP-Rule" id="MF_00080"/>
    </source>
</evidence>
<dbReference type="GO" id="GO:0005829">
    <property type="term" value="C:cytosol"/>
    <property type="evidence" value="ECO:0007669"/>
    <property type="project" value="TreeGrafter"/>
</dbReference>
<dbReference type="GO" id="GO:0043022">
    <property type="term" value="F:ribosome binding"/>
    <property type="evidence" value="ECO:0007669"/>
    <property type="project" value="UniProtKB-ARBA"/>
</dbReference>
<keyword evidence="4" id="KW-0963">Cytoplasm</keyword>
<dbReference type="FunFam" id="3.10.20.80:FF:000001">
    <property type="entry name" value="Translation initiation factor IF-3"/>
    <property type="match status" value="1"/>
</dbReference>
<evidence type="ECO:0000256" key="1">
    <source>
        <dbReference type="ARBA" id="ARBA00005439"/>
    </source>
</evidence>